<protein>
    <recommendedName>
        <fullName evidence="3">Reverse transcriptase Ty1/copia-type domain-containing protein</fullName>
    </recommendedName>
</protein>
<evidence type="ECO:0008006" key="3">
    <source>
        <dbReference type="Google" id="ProtNLM"/>
    </source>
</evidence>
<evidence type="ECO:0000313" key="2">
    <source>
        <dbReference type="Proteomes" id="UP000257109"/>
    </source>
</evidence>
<reference evidence="1" key="1">
    <citation type="submission" date="2018-05" db="EMBL/GenBank/DDBJ databases">
        <title>Draft genome of Mucuna pruriens seed.</title>
        <authorList>
            <person name="Nnadi N.E."/>
            <person name="Vos R."/>
            <person name="Hasami M.H."/>
            <person name="Devisetty U.K."/>
            <person name="Aguiy J.C."/>
        </authorList>
    </citation>
    <scope>NUCLEOTIDE SEQUENCE [LARGE SCALE GENOMIC DNA]</scope>
    <source>
        <strain evidence="1">JCA_2017</strain>
    </source>
</reference>
<proteinExistence type="predicted"/>
<gene>
    <name evidence="1" type="ORF">CR513_00019</name>
</gene>
<feature type="non-terminal residue" evidence="1">
    <location>
        <position position="1"/>
    </location>
</feature>
<dbReference type="OrthoDB" id="1645289at2759"/>
<comment type="caution">
    <text evidence="1">The sequence shown here is derived from an EMBL/GenBank/DDBJ whole genome shotgun (WGS) entry which is preliminary data.</text>
</comment>
<sequence length="241" mass="27766">MGNARILKEVEFEKEKNIRNVVFEEESVNDIDYDEVLPQTPIEQPRQSQELSLRRSIKERRHVIPNDYIVFLQEYEDDIGLTKDDLINFCQAMQSSNSQKWIDAMKDEMKSMQDNGVWDLIEFPEGIPGLSQENYINKVLNRFNMKDSKLKDTPIAKGDKFSPKQYPNNDLEGNEMQKILYASTVRSLTYAQVCTRLDIATVNKVDGLCLHFELAYVSFCNDSIGNVQDGSDCIMGKSKDK</sequence>
<dbReference type="AlphaFoldDB" id="A0A371IIE6"/>
<organism evidence="1 2">
    <name type="scientific">Mucuna pruriens</name>
    <name type="common">Velvet bean</name>
    <name type="synonym">Dolichos pruriens</name>
    <dbReference type="NCBI Taxonomy" id="157652"/>
    <lineage>
        <taxon>Eukaryota</taxon>
        <taxon>Viridiplantae</taxon>
        <taxon>Streptophyta</taxon>
        <taxon>Embryophyta</taxon>
        <taxon>Tracheophyta</taxon>
        <taxon>Spermatophyta</taxon>
        <taxon>Magnoliopsida</taxon>
        <taxon>eudicotyledons</taxon>
        <taxon>Gunneridae</taxon>
        <taxon>Pentapetalae</taxon>
        <taxon>rosids</taxon>
        <taxon>fabids</taxon>
        <taxon>Fabales</taxon>
        <taxon>Fabaceae</taxon>
        <taxon>Papilionoideae</taxon>
        <taxon>50 kb inversion clade</taxon>
        <taxon>NPAAA clade</taxon>
        <taxon>indigoferoid/millettioid clade</taxon>
        <taxon>Phaseoleae</taxon>
        <taxon>Mucuna</taxon>
    </lineage>
</organism>
<dbReference type="EMBL" id="QJKJ01000004">
    <property type="protein sequence ID" value="RDY14842.1"/>
    <property type="molecule type" value="Genomic_DNA"/>
</dbReference>
<keyword evidence="2" id="KW-1185">Reference proteome</keyword>
<name>A0A371IIE6_MUCPR</name>
<accession>A0A371IIE6</accession>
<dbReference type="Proteomes" id="UP000257109">
    <property type="component" value="Unassembled WGS sequence"/>
</dbReference>
<evidence type="ECO:0000313" key="1">
    <source>
        <dbReference type="EMBL" id="RDY14842.1"/>
    </source>
</evidence>